<dbReference type="PANTHER" id="PTHR35526">
    <property type="entry name" value="ANTI-SIGMA-F FACTOR RSBW-RELATED"/>
    <property type="match status" value="1"/>
</dbReference>
<feature type="region of interest" description="Disordered" evidence="2">
    <location>
        <begin position="1"/>
        <end position="27"/>
    </location>
</feature>
<dbReference type="PANTHER" id="PTHR35526:SF3">
    <property type="entry name" value="ANTI-SIGMA-F FACTOR RSBW"/>
    <property type="match status" value="1"/>
</dbReference>
<dbReference type="EMBL" id="AP017424">
    <property type="protein sequence ID" value="BAU83690.1"/>
    <property type="molecule type" value="Genomic_DNA"/>
</dbReference>
<proteinExistence type="predicted"/>
<dbReference type="KEGG" id="slau:SLA_2772"/>
<dbReference type="SUPFAM" id="SSF55874">
    <property type="entry name" value="ATPase domain of HSP90 chaperone/DNA topoisomerase II/histidine kinase"/>
    <property type="match status" value="1"/>
</dbReference>
<keyword evidence="1" id="KW-0808">Transferase</keyword>
<keyword evidence="1" id="KW-0723">Serine/threonine-protein kinase</keyword>
<dbReference type="GO" id="GO:0004674">
    <property type="term" value="F:protein serine/threonine kinase activity"/>
    <property type="evidence" value="ECO:0007669"/>
    <property type="project" value="UniProtKB-KW"/>
</dbReference>
<dbReference type="InterPro" id="IPR050267">
    <property type="entry name" value="Anti-sigma-factor_SerPK"/>
</dbReference>
<evidence type="ECO:0000256" key="2">
    <source>
        <dbReference type="SAM" id="MobiDB-lite"/>
    </source>
</evidence>
<protein>
    <submittedName>
        <fullName evidence="4">AbaA-like regulatory protein</fullName>
    </submittedName>
</protein>
<name>A0A160P0A1_STRLU</name>
<dbReference type="Pfam" id="PF13581">
    <property type="entry name" value="HATPase_c_2"/>
    <property type="match status" value="1"/>
</dbReference>
<sequence length="182" mass="19984">MSNEPDKRTPAVGRYALDTSGTPPRADLVTRCTEDRTAIHRPDDGRGCCSPPTGTPNTLMLGGEAESVSHARRFADAYVREKSPAASGAHLDDVVLVTSELVTNSVRYGTEPGDQILIALHTDDKRTRIEVHDPVRRTPRSQPESVERERGRGLFIVDAVCMGLWGCQDRPFGKFVWAEVPC</sequence>
<keyword evidence="5" id="KW-1185">Reference proteome</keyword>
<dbReference type="AlphaFoldDB" id="A0A160P0A1"/>
<evidence type="ECO:0000259" key="3">
    <source>
        <dbReference type="Pfam" id="PF13581"/>
    </source>
</evidence>
<reference evidence="4 5" key="1">
    <citation type="journal article" date="2016" name="Genome Announc.">
        <title>Complete Genome Sequence of Thiostrepton-Producing Streptomyces laurentii ATCC 31255.</title>
        <authorList>
            <person name="Doi K."/>
            <person name="Fujino Y."/>
            <person name="Nagayoshi Y."/>
            <person name="Ohshima T."/>
            <person name="Ogata S."/>
        </authorList>
    </citation>
    <scope>NUCLEOTIDE SEQUENCE [LARGE SCALE GENOMIC DNA]</scope>
    <source>
        <strain evidence="4 5">ATCC 31255</strain>
    </source>
</reference>
<dbReference type="InterPro" id="IPR036890">
    <property type="entry name" value="HATPase_C_sf"/>
</dbReference>
<keyword evidence="1" id="KW-0418">Kinase</keyword>
<dbReference type="CDD" id="cd16936">
    <property type="entry name" value="HATPase_RsbW-like"/>
    <property type="match status" value="1"/>
</dbReference>
<dbReference type="Proteomes" id="UP000217676">
    <property type="component" value="Chromosome"/>
</dbReference>
<feature type="domain" description="Histidine kinase/HSP90-like ATPase" evidence="3">
    <location>
        <begin position="64"/>
        <end position="158"/>
    </location>
</feature>
<evidence type="ECO:0000256" key="1">
    <source>
        <dbReference type="ARBA" id="ARBA00022527"/>
    </source>
</evidence>
<accession>A0A160P0A1</accession>
<evidence type="ECO:0000313" key="5">
    <source>
        <dbReference type="Proteomes" id="UP000217676"/>
    </source>
</evidence>
<gene>
    <name evidence="4" type="ORF">SLA_2772</name>
</gene>
<dbReference type="InterPro" id="IPR003594">
    <property type="entry name" value="HATPase_dom"/>
</dbReference>
<dbReference type="Gene3D" id="3.30.565.10">
    <property type="entry name" value="Histidine kinase-like ATPase, C-terminal domain"/>
    <property type="match status" value="1"/>
</dbReference>
<evidence type="ECO:0000313" key="4">
    <source>
        <dbReference type="EMBL" id="BAU83690.1"/>
    </source>
</evidence>
<organism evidence="4 5">
    <name type="scientific">Streptomyces laurentii</name>
    <dbReference type="NCBI Taxonomy" id="39478"/>
    <lineage>
        <taxon>Bacteria</taxon>
        <taxon>Bacillati</taxon>
        <taxon>Actinomycetota</taxon>
        <taxon>Actinomycetes</taxon>
        <taxon>Kitasatosporales</taxon>
        <taxon>Streptomycetaceae</taxon>
        <taxon>Streptomyces</taxon>
    </lineage>
</organism>